<organism evidence="8 9">
    <name type="scientific">Ruficoccus amylovorans</name>
    <dbReference type="NCBI Taxonomy" id="1804625"/>
    <lineage>
        <taxon>Bacteria</taxon>
        <taxon>Pseudomonadati</taxon>
        <taxon>Verrucomicrobiota</taxon>
        <taxon>Opitutia</taxon>
        <taxon>Puniceicoccales</taxon>
        <taxon>Cerasicoccaceae</taxon>
        <taxon>Ruficoccus</taxon>
    </lineage>
</organism>
<dbReference type="Proteomes" id="UP000546464">
    <property type="component" value="Unassembled WGS sequence"/>
</dbReference>
<dbReference type="InterPro" id="IPR002559">
    <property type="entry name" value="Transposase_11"/>
</dbReference>
<evidence type="ECO:0000259" key="6">
    <source>
        <dbReference type="Pfam" id="PF01609"/>
    </source>
</evidence>
<gene>
    <name evidence="8" type="ORF">H5P28_10185</name>
</gene>
<evidence type="ECO:0000313" key="9">
    <source>
        <dbReference type="Proteomes" id="UP000546464"/>
    </source>
</evidence>
<comment type="caution">
    <text evidence="8">The sequence shown here is derived from an EMBL/GenBank/DDBJ whole genome shotgun (WGS) entry which is preliminary data.</text>
</comment>
<feature type="domain" description="Transposase InsH N-terminal" evidence="7">
    <location>
        <begin position="34"/>
        <end position="118"/>
    </location>
</feature>
<sequence length="344" mass="39509">MRVKTGSEQSNLFDILKHAEASASHRKSSLDRLEVIDWEAFRPLLAELLAYGDQSKGGRIPWCPVLMLKVLVLQRFFDLSDPETEFQILDRFSFLRFLGLRLGDGAPDHATIWAFKERLGADGMLAVFELFNEQLRGQGLIASCGKIIDASFIEAPKQRNRRDENEQIKRGEVPERIARKPRRQCQKDLDARWTQKNNQSYYGYKNHIKMDAASKFIETFTVTNAAVHDSQPVGKLLRESDRETVLWADSAYVGPFIAALLKRFAMLANICEKGTCTRPLSRKQKQANKEKSRIRSRVEHAFGRIAQFGGDRFRRIGQQRCCFETALTNLTYNLDRYAMFHARA</sequence>
<dbReference type="GO" id="GO:0006313">
    <property type="term" value="P:DNA transposition"/>
    <property type="evidence" value="ECO:0007669"/>
    <property type="project" value="InterPro"/>
</dbReference>
<dbReference type="Pfam" id="PF05598">
    <property type="entry name" value="DUF772"/>
    <property type="match status" value="1"/>
</dbReference>
<evidence type="ECO:0000259" key="7">
    <source>
        <dbReference type="Pfam" id="PF05598"/>
    </source>
</evidence>
<dbReference type="PANTHER" id="PTHR35604">
    <property type="entry name" value="TRANSPOSASE INSH FOR INSERTION SEQUENCE ELEMENT IS5A-RELATED"/>
    <property type="match status" value="1"/>
</dbReference>
<dbReference type="Pfam" id="PF01609">
    <property type="entry name" value="DDE_Tnp_1"/>
    <property type="match status" value="1"/>
</dbReference>
<evidence type="ECO:0000256" key="1">
    <source>
        <dbReference type="ARBA" id="ARBA00003544"/>
    </source>
</evidence>
<reference evidence="8 9" key="1">
    <citation type="submission" date="2020-07" db="EMBL/GenBank/DDBJ databases">
        <authorList>
            <person name="Feng X."/>
        </authorList>
    </citation>
    <scope>NUCLEOTIDE SEQUENCE [LARGE SCALE GENOMIC DNA]</scope>
    <source>
        <strain evidence="8 9">JCM31066</strain>
    </source>
</reference>
<feature type="domain" description="Transposase IS4-like" evidence="6">
    <location>
        <begin position="145"/>
        <end position="334"/>
    </location>
</feature>
<dbReference type="NCBIfam" id="NF033581">
    <property type="entry name" value="transpos_IS5_4"/>
    <property type="match status" value="1"/>
</dbReference>
<keyword evidence="9" id="KW-1185">Reference proteome</keyword>
<comment type="similarity">
    <text evidence="2">Belongs to the transposase 11 family.</text>
</comment>
<evidence type="ECO:0000256" key="4">
    <source>
        <dbReference type="ARBA" id="ARBA00023125"/>
    </source>
</evidence>
<dbReference type="GO" id="GO:0004803">
    <property type="term" value="F:transposase activity"/>
    <property type="evidence" value="ECO:0007669"/>
    <property type="project" value="InterPro"/>
</dbReference>
<dbReference type="PANTHER" id="PTHR35604:SF2">
    <property type="entry name" value="TRANSPOSASE INSH FOR INSERTION SEQUENCE ELEMENT IS5A-RELATED"/>
    <property type="match status" value="1"/>
</dbReference>
<dbReference type="RefSeq" id="WP_185675602.1">
    <property type="nucleotide sequence ID" value="NZ_JACHVB010000028.1"/>
</dbReference>
<keyword evidence="3" id="KW-0815">Transposition</keyword>
<evidence type="ECO:0000313" key="8">
    <source>
        <dbReference type="EMBL" id="MBC2594627.1"/>
    </source>
</evidence>
<dbReference type="InterPro" id="IPR047959">
    <property type="entry name" value="Transpos_IS5"/>
</dbReference>
<evidence type="ECO:0000256" key="2">
    <source>
        <dbReference type="ARBA" id="ARBA00010075"/>
    </source>
</evidence>
<dbReference type="AlphaFoldDB" id="A0A842HGC6"/>
<evidence type="ECO:0000256" key="3">
    <source>
        <dbReference type="ARBA" id="ARBA00022578"/>
    </source>
</evidence>
<protein>
    <submittedName>
        <fullName evidence="8">IS5 family transposase</fullName>
    </submittedName>
</protein>
<proteinExistence type="inferred from homology"/>
<name>A0A842HGC6_9BACT</name>
<evidence type="ECO:0000256" key="5">
    <source>
        <dbReference type="ARBA" id="ARBA00023172"/>
    </source>
</evidence>
<accession>A0A842HGC6</accession>
<dbReference type="EMBL" id="JACHVB010000028">
    <property type="protein sequence ID" value="MBC2594627.1"/>
    <property type="molecule type" value="Genomic_DNA"/>
</dbReference>
<comment type="function">
    <text evidence="1">Involved in the transposition of the insertion sequence IS5.</text>
</comment>
<dbReference type="InterPro" id="IPR008490">
    <property type="entry name" value="Transposase_InsH_N"/>
</dbReference>
<keyword evidence="4" id="KW-0238">DNA-binding</keyword>
<dbReference type="GO" id="GO:0003677">
    <property type="term" value="F:DNA binding"/>
    <property type="evidence" value="ECO:0007669"/>
    <property type="project" value="UniProtKB-KW"/>
</dbReference>
<keyword evidence="5" id="KW-0233">DNA recombination</keyword>